<keyword evidence="3" id="KW-0238">DNA-binding</keyword>
<dbReference type="InterPro" id="IPR000847">
    <property type="entry name" value="LysR_HTH_N"/>
</dbReference>
<dbReference type="GO" id="GO:0006351">
    <property type="term" value="P:DNA-templated transcription"/>
    <property type="evidence" value="ECO:0007669"/>
    <property type="project" value="TreeGrafter"/>
</dbReference>
<dbReference type="RefSeq" id="WP_117315083.1">
    <property type="nucleotide sequence ID" value="NZ_CP031769.1"/>
</dbReference>
<keyword evidence="4" id="KW-0804">Transcription</keyword>
<dbReference type="OrthoDB" id="9786526at2"/>
<dbReference type="SUPFAM" id="SSF53850">
    <property type="entry name" value="Periplasmic binding protein-like II"/>
    <property type="match status" value="1"/>
</dbReference>
<accession>A0A346NHS9</accession>
<keyword evidence="2" id="KW-0805">Transcription regulation</keyword>
<dbReference type="InterPro" id="IPR005119">
    <property type="entry name" value="LysR_subst-bd"/>
</dbReference>
<dbReference type="PANTHER" id="PTHR30537">
    <property type="entry name" value="HTH-TYPE TRANSCRIPTIONAL REGULATOR"/>
    <property type="match status" value="1"/>
</dbReference>
<dbReference type="Gene3D" id="3.40.190.10">
    <property type="entry name" value="Periplasmic binding protein-like II"/>
    <property type="match status" value="2"/>
</dbReference>
<dbReference type="GO" id="GO:0003700">
    <property type="term" value="F:DNA-binding transcription factor activity"/>
    <property type="evidence" value="ECO:0007669"/>
    <property type="project" value="InterPro"/>
</dbReference>
<comment type="similarity">
    <text evidence="1">Belongs to the LysR transcriptional regulatory family.</text>
</comment>
<evidence type="ECO:0000313" key="7">
    <source>
        <dbReference type="Proteomes" id="UP000262073"/>
    </source>
</evidence>
<dbReference type="GO" id="GO:0043565">
    <property type="term" value="F:sequence-specific DNA binding"/>
    <property type="evidence" value="ECO:0007669"/>
    <property type="project" value="TreeGrafter"/>
</dbReference>
<evidence type="ECO:0000256" key="2">
    <source>
        <dbReference type="ARBA" id="ARBA00023015"/>
    </source>
</evidence>
<organism evidence="6 7">
    <name type="scientific">Salinimonas sediminis</name>
    <dbReference type="NCBI Taxonomy" id="2303538"/>
    <lineage>
        <taxon>Bacteria</taxon>
        <taxon>Pseudomonadati</taxon>
        <taxon>Pseudomonadota</taxon>
        <taxon>Gammaproteobacteria</taxon>
        <taxon>Alteromonadales</taxon>
        <taxon>Alteromonadaceae</taxon>
        <taxon>Alteromonas/Salinimonas group</taxon>
        <taxon>Salinimonas</taxon>
    </lineage>
</organism>
<keyword evidence="7" id="KW-1185">Reference proteome</keyword>
<protein>
    <submittedName>
        <fullName evidence="6">LysR family transcriptional regulator</fullName>
    </submittedName>
</protein>
<dbReference type="Pfam" id="PF00126">
    <property type="entry name" value="HTH_1"/>
    <property type="match status" value="1"/>
</dbReference>
<dbReference type="Gene3D" id="1.10.10.10">
    <property type="entry name" value="Winged helix-like DNA-binding domain superfamily/Winged helix DNA-binding domain"/>
    <property type="match status" value="1"/>
</dbReference>
<reference evidence="6 7" key="1">
    <citation type="submission" date="2018-08" db="EMBL/GenBank/DDBJ databases">
        <title>Salinimonas sediminis sp. nov., a piezophilic bacterium isolated from a deep-sea sediment sample from the New Britain Trench.</title>
        <authorList>
            <person name="Cao J."/>
        </authorList>
    </citation>
    <scope>NUCLEOTIDE SEQUENCE [LARGE SCALE GENOMIC DNA]</scope>
    <source>
        <strain evidence="6 7">N102</strain>
    </source>
</reference>
<evidence type="ECO:0000256" key="3">
    <source>
        <dbReference type="ARBA" id="ARBA00023125"/>
    </source>
</evidence>
<dbReference type="InterPro" id="IPR058163">
    <property type="entry name" value="LysR-type_TF_proteobact-type"/>
</dbReference>
<dbReference type="EMBL" id="CP031769">
    <property type="protein sequence ID" value="AXR05086.1"/>
    <property type="molecule type" value="Genomic_DNA"/>
</dbReference>
<proteinExistence type="inferred from homology"/>
<sequence>MTVLAKTEDLEAFIMVVDSGSFSTAATLLDWQVAKVSRAVSRLEKSLSCSLLNRTTRRLELTEEGLLFITYARQGVNMLAQGEESLRLLKHRPAGRLRIDAASPFVYHQLTRHIGDFTRAFPAITLELTSHDNIIDLLEFKTDIAIRIGDMQDSNLHARRLGTSSLHLVAAPEYLASAGPLDTIADLAAHRLIGFTDAPRLNQWPLQEPLPLSFSISASSGETVRQLCLAGQGIALLSNFMCQEDIAAQRLCRVLPEAVRPGNRRESVHAVYYKNSAVSSRIMAFLDFISPRLCL</sequence>
<dbReference type="PANTHER" id="PTHR30537:SF20">
    <property type="entry name" value="TRANSCRIPTIONAL REGULATORY PROTEIN"/>
    <property type="match status" value="1"/>
</dbReference>
<dbReference type="InterPro" id="IPR036390">
    <property type="entry name" value="WH_DNA-bd_sf"/>
</dbReference>
<name>A0A346NHS9_9ALTE</name>
<gene>
    <name evidence="6" type="ORF">D0Y50_01105</name>
</gene>
<dbReference type="KEGG" id="salm:D0Y50_01105"/>
<dbReference type="PROSITE" id="PS50931">
    <property type="entry name" value="HTH_LYSR"/>
    <property type="match status" value="1"/>
</dbReference>
<dbReference type="InterPro" id="IPR036388">
    <property type="entry name" value="WH-like_DNA-bd_sf"/>
</dbReference>
<evidence type="ECO:0000313" key="6">
    <source>
        <dbReference type="EMBL" id="AXR05086.1"/>
    </source>
</evidence>
<feature type="domain" description="HTH lysR-type" evidence="5">
    <location>
        <begin position="1"/>
        <end position="62"/>
    </location>
</feature>
<dbReference type="Pfam" id="PF03466">
    <property type="entry name" value="LysR_substrate"/>
    <property type="match status" value="1"/>
</dbReference>
<dbReference type="FunFam" id="1.10.10.10:FF:000001">
    <property type="entry name" value="LysR family transcriptional regulator"/>
    <property type="match status" value="1"/>
</dbReference>
<dbReference type="SUPFAM" id="SSF46785">
    <property type="entry name" value="Winged helix' DNA-binding domain"/>
    <property type="match status" value="1"/>
</dbReference>
<dbReference type="Proteomes" id="UP000262073">
    <property type="component" value="Chromosome"/>
</dbReference>
<evidence type="ECO:0000256" key="1">
    <source>
        <dbReference type="ARBA" id="ARBA00009437"/>
    </source>
</evidence>
<evidence type="ECO:0000259" key="5">
    <source>
        <dbReference type="PROSITE" id="PS50931"/>
    </source>
</evidence>
<dbReference type="AlphaFoldDB" id="A0A346NHS9"/>
<evidence type="ECO:0000256" key="4">
    <source>
        <dbReference type="ARBA" id="ARBA00023163"/>
    </source>
</evidence>